<name>A0A2D4PKT9_MICSU</name>
<evidence type="ECO:0000256" key="1">
    <source>
        <dbReference type="SAM" id="MobiDB-lite"/>
    </source>
</evidence>
<dbReference type="EMBL" id="IACN01072347">
    <property type="protein sequence ID" value="LAB58647.1"/>
    <property type="molecule type" value="Transcribed_RNA"/>
</dbReference>
<organism evidence="2">
    <name type="scientific">Micrurus surinamensis</name>
    <name type="common">Surinam coral snake</name>
    <dbReference type="NCBI Taxonomy" id="129470"/>
    <lineage>
        <taxon>Eukaryota</taxon>
        <taxon>Metazoa</taxon>
        <taxon>Chordata</taxon>
        <taxon>Craniata</taxon>
        <taxon>Vertebrata</taxon>
        <taxon>Euteleostomi</taxon>
        <taxon>Lepidosauria</taxon>
        <taxon>Squamata</taxon>
        <taxon>Bifurcata</taxon>
        <taxon>Unidentata</taxon>
        <taxon>Episquamata</taxon>
        <taxon>Toxicofera</taxon>
        <taxon>Serpentes</taxon>
        <taxon>Colubroidea</taxon>
        <taxon>Elapidae</taxon>
        <taxon>Elapinae</taxon>
        <taxon>Micrurus</taxon>
    </lineage>
</organism>
<reference evidence="2" key="1">
    <citation type="submission" date="2017-07" db="EMBL/GenBank/DDBJ databases">
        <authorList>
            <person name="Mikheyev A."/>
            <person name="Grau M."/>
        </authorList>
    </citation>
    <scope>NUCLEOTIDE SEQUENCE</scope>
    <source>
        <tissue evidence="2">Venom_gland</tissue>
    </source>
</reference>
<feature type="compositionally biased region" description="Basic and acidic residues" evidence="1">
    <location>
        <begin position="1"/>
        <end position="23"/>
    </location>
</feature>
<sequence length="150" mass="17469">MSWTCCKDELSEPQRPKVEDRRPTPKANRLDVPVAYIFHHEEDDDQEQPGSSGQDDGIEYPLSSANNDFGAKEIGTQTNPRYFSRSPMKVTLDEIQVGLQNIQITLDCTMKDLEQRISRLERIVLKMRNAWVHNKTCHFKDLEYDDKQEK</sequence>
<dbReference type="AlphaFoldDB" id="A0A2D4PKT9"/>
<accession>A0A2D4PKT9</accession>
<reference evidence="2" key="2">
    <citation type="submission" date="2017-11" db="EMBL/GenBank/DDBJ databases">
        <title>Coralsnake Venomics: Analyses of Venom Gland Transcriptomes and Proteomes of Six Brazilian Taxa.</title>
        <authorList>
            <person name="Aird S.D."/>
            <person name="Jorge da Silva N."/>
            <person name="Qiu L."/>
            <person name="Villar-Briones A."/>
            <person name="Aparecida-Saddi V."/>
            <person name="Campos-Telles M.P."/>
            <person name="Grau M."/>
            <person name="Mikheyev A.S."/>
        </authorList>
    </citation>
    <scope>NUCLEOTIDE SEQUENCE</scope>
    <source>
        <tissue evidence="2">Venom_gland</tissue>
    </source>
</reference>
<protein>
    <submittedName>
        <fullName evidence="2">Uncharacterized protein</fullName>
    </submittedName>
</protein>
<evidence type="ECO:0000313" key="2">
    <source>
        <dbReference type="EMBL" id="LAB58647.1"/>
    </source>
</evidence>
<proteinExistence type="predicted"/>
<feature type="region of interest" description="Disordered" evidence="1">
    <location>
        <begin position="1"/>
        <end position="82"/>
    </location>
</feature>